<feature type="transmembrane region" description="Helical" evidence="1">
    <location>
        <begin position="49"/>
        <end position="67"/>
    </location>
</feature>
<comment type="caution">
    <text evidence="2">The sequence shown here is derived from an EMBL/GenBank/DDBJ whole genome shotgun (WGS) entry which is preliminary data.</text>
</comment>
<organism evidence="2 3">
    <name type="scientific">Podospora appendiculata</name>
    <dbReference type="NCBI Taxonomy" id="314037"/>
    <lineage>
        <taxon>Eukaryota</taxon>
        <taxon>Fungi</taxon>
        <taxon>Dikarya</taxon>
        <taxon>Ascomycota</taxon>
        <taxon>Pezizomycotina</taxon>
        <taxon>Sordariomycetes</taxon>
        <taxon>Sordariomycetidae</taxon>
        <taxon>Sordariales</taxon>
        <taxon>Podosporaceae</taxon>
        <taxon>Podospora</taxon>
    </lineage>
</organism>
<feature type="transmembrane region" description="Helical" evidence="1">
    <location>
        <begin position="108"/>
        <end position="131"/>
    </location>
</feature>
<keyword evidence="1" id="KW-1133">Transmembrane helix</keyword>
<keyword evidence="1" id="KW-0472">Membrane</keyword>
<keyword evidence="3" id="KW-1185">Reference proteome</keyword>
<dbReference type="Proteomes" id="UP001270362">
    <property type="component" value="Unassembled WGS sequence"/>
</dbReference>
<feature type="transmembrane region" description="Helical" evidence="1">
    <location>
        <begin position="15"/>
        <end position="37"/>
    </location>
</feature>
<evidence type="ECO:0000313" key="3">
    <source>
        <dbReference type="Proteomes" id="UP001270362"/>
    </source>
</evidence>
<keyword evidence="1" id="KW-0812">Transmembrane</keyword>
<evidence type="ECO:0008006" key="4">
    <source>
        <dbReference type="Google" id="ProtNLM"/>
    </source>
</evidence>
<proteinExistence type="predicted"/>
<evidence type="ECO:0000313" key="2">
    <source>
        <dbReference type="EMBL" id="KAK3685623.1"/>
    </source>
</evidence>
<dbReference type="EMBL" id="JAULSO010000003">
    <property type="protein sequence ID" value="KAK3685623.1"/>
    <property type="molecule type" value="Genomic_DNA"/>
</dbReference>
<gene>
    <name evidence="2" type="ORF">B0T22DRAFT_224006</name>
</gene>
<reference evidence="2" key="1">
    <citation type="journal article" date="2023" name="Mol. Phylogenet. Evol.">
        <title>Genome-scale phylogeny and comparative genomics of the fungal order Sordariales.</title>
        <authorList>
            <person name="Hensen N."/>
            <person name="Bonometti L."/>
            <person name="Westerberg I."/>
            <person name="Brannstrom I.O."/>
            <person name="Guillou S."/>
            <person name="Cros-Aarteil S."/>
            <person name="Calhoun S."/>
            <person name="Haridas S."/>
            <person name="Kuo A."/>
            <person name="Mondo S."/>
            <person name="Pangilinan J."/>
            <person name="Riley R."/>
            <person name="LaButti K."/>
            <person name="Andreopoulos B."/>
            <person name="Lipzen A."/>
            <person name="Chen C."/>
            <person name="Yan M."/>
            <person name="Daum C."/>
            <person name="Ng V."/>
            <person name="Clum A."/>
            <person name="Steindorff A."/>
            <person name="Ohm R.A."/>
            <person name="Martin F."/>
            <person name="Silar P."/>
            <person name="Natvig D.O."/>
            <person name="Lalanne C."/>
            <person name="Gautier V."/>
            <person name="Ament-Velasquez S.L."/>
            <person name="Kruys A."/>
            <person name="Hutchinson M.I."/>
            <person name="Powell A.J."/>
            <person name="Barry K."/>
            <person name="Miller A.N."/>
            <person name="Grigoriev I.V."/>
            <person name="Debuchy R."/>
            <person name="Gladieux P."/>
            <person name="Hiltunen Thoren M."/>
            <person name="Johannesson H."/>
        </authorList>
    </citation>
    <scope>NUCLEOTIDE SEQUENCE</scope>
    <source>
        <strain evidence="2">CBS 314.62</strain>
    </source>
</reference>
<dbReference type="AlphaFoldDB" id="A0AAE1CAL0"/>
<evidence type="ECO:0000256" key="1">
    <source>
        <dbReference type="SAM" id="Phobius"/>
    </source>
</evidence>
<protein>
    <recommendedName>
        <fullName evidence="4">Transmembrane protein</fullName>
    </recommendedName>
</protein>
<name>A0AAE1CAL0_9PEZI</name>
<accession>A0AAE1CAL0</accession>
<sequence length="141" mass="15700">MGFEGGITLARRARFFSLSLSLPFSRLAFVFWLCLVVMKKVKGETRRGLVTDGLLIIMFSWFISAQLEGGTHGGLFSLSALDSRIVLFTSLWPSWPLEGYLSIYQGPILFLSVLLLILLVLLGTCVIRTLGTKERKGTARK</sequence>
<reference evidence="2" key="2">
    <citation type="submission" date="2023-06" db="EMBL/GenBank/DDBJ databases">
        <authorList>
            <consortium name="Lawrence Berkeley National Laboratory"/>
            <person name="Haridas S."/>
            <person name="Hensen N."/>
            <person name="Bonometti L."/>
            <person name="Westerberg I."/>
            <person name="Brannstrom I.O."/>
            <person name="Guillou S."/>
            <person name="Cros-Aarteil S."/>
            <person name="Calhoun S."/>
            <person name="Kuo A."/>
            <person name="Mondo S."/>
            <person name="Pangilinan J."/>
            <person name="Riley R."/>
            <person name="Labutti K."/>
            <person name="Andreopoulos B."/>
            <person name="Lipzen A."/>
            <person name="Chen C."/>
            <person name="Yanf M."/>
            <person name="Daum C."/>
            <person name="Ng V."/>
            <person name="Clum A."/>
            <person name="Steindorff A."/>
            <person name="Ohm R."/>
            <person name="Martin F."/>
            <person name="Silar P."/>
            <person name="Natvig D."/>
            <person name="Lalanne C."/>
            <person name="Gautier V."/>
            <person name="Ament-Velasquez S.L."/>
            <person name="Kruys A."/>
            <person name="Hutchinson M.I."/>
            <person name="Powell A.J."/>
            <person name="Barry K."/>
            <person name="Miller A.N."/>
            <person name="Grigoriev I.V."/>
            <person name="Debuchy R."/>
            <person name="Gladieux P."/>
            <person name="Thoren M.H."/>
            <person name="Johannesson H."/>
        </authorList>
    </citation>
    <scope>NUCLEOTIDE SEQUENCE</scope>
    <source>
        <strain evidence="2">CBS 314.62</strain>
    </source>
</reference>